<evidence type="ECO:0000256" key="3">
    <source>
        <dbReference type="SAM" id="MobiDB-lite"/>
    </source>
</evidence>
<dbReference type="InterPro" id="IPR001943">
    <property type="entry name" value="UVR_dom"/>
</dbReference>
<dbReference type="Gene3D" id="4.10.860.10">
    <property type="entry name" value="UVR domain"/>
    <property type="match status" value="1"/>
</dbReference>
<feature type="compositionally biased region" description="Basic and acidic residues" evidence="3">
    <location>
        <begin position="450"/>
        <end position="463"/>
    </location>
</feature>
<evidence type="ECO:0000313" key="6">
    <source>
        <dbReference type="Proteomes" id="UP000177360"/>
    </source>
</evidence>
<dbReference type="GO" id="GO:0005975">
    <property type="term" value="P:carbohydrate metabolic process"/>
    <property type="evidence" value="ECO:0007669"/>
    <property type="project" value="InterPro"/>
</dbReference>
<feature type="domain" description="UVR" evidence="4">
    <location>
        <begin position="414"/>
        <end position="449"/>
    </location>
</feature>
<dbReference type="Gene3D" id="3.20.110.20">
    <property type="match status" value="1"/>
</dbReference>
<feature type="region of interest" description="Disordered" evidence="3">
    <location>
        <begin position="450"/>
        <end position="469"/>
    </location>
</feature>
<organism evidence="5 6">
    <name type="scientific">Candidatus Nealsonbacteria bacterium RIFCSPHIGHO2_01_FULL_38_55</name>
    <dbReference type="NCBI Taxonomy" id="1801664"/>
    <lineage>
        <taxon>Bacteria</taxon>
        <taxon>Candidatus Nealsoniibacteriota</taxon>
    </lineage>
</organism>
<proteinExistence type="inferred from homology"/>
<evidence type="ECO:0000256" key="2">
    <source>
        <dbReference type="ARBA" id="ARBA00023277"/>
    </source>
</evidence>
<dbReference type="SUPFAM" id="SSF88713">
    <property type="entry name" value="Glycoside hydrolase/deacetylase"/>
    <property type="match status" value="1"/>
</dbReference>
<dbReference type="PROSITE" id="PS50151">
    <property type="entry name" value="UVR"/>
    <property type="match status" value="1"/>
</dbReference>
<dbReference type="InterPro" id="IPR036876">
    <property type="entry name" value="UVR_dom_sf"/>
</dbReference>
<comment type="similarity">
    <text evidence="1">Belongs to the glycosyl hydrolase 57 family.</text>
</comment>
<dbReference type="PANTHER" id="PTHR36306:SF1">
    <property type="entry name" value="ALPHA-AMYLASE-RELATED"/>
    <property type="match status" value="1"/>
</dbReference>
<dbReference type="SUPFAM" id="SSF46600">
    <property type="entry name" value="C-terminal UvrC-binding domain of UvrB"/>
    <property type="match status" value="1"/>
</dbReference>
<dbReference type="InterPro" id="IPR011330">
    <property type="entry name" value="Glyco_hydro/deAcase_b/a-brl"/>
</dbReference>
<accession>A0A1G2E3G6</accession>
<evidence type="ECO:0000256" key="1">
    <source>
        <dbReference type="ARBA" id="ARBA00006821"/>
    </source>
</evidence>
<dbReference type="Pfam" id="PF03065">
    <property type="entry name" value="Glyco_hydro_57"/>
    <property type="match status" value="1"/>
</dbReference>
<dbReference type="InterPro" id="IPR052046">
    <property type="entry name" value="GH57_Enzymes"/>
</dbReference>
<dbReference type="GO" id="GO:0003824">
    <property type="term" value="F:catalytic activity"/>
    <property type="evidence" value="ECO:0007669"/>
    <property type="project" value="InterPro"/>
</dbReference>
<dbReference type="EMBL" id="MHLZ01000001">
    <property type="protein sequence ID" value="OGZ20397.1"/>
    <property type="molecule type" value="Genomic_DNA"/>
</dbReference>
<dbReference type="Pfam" id="PF02151">
    <property type="entry name" value="UVR"/>
    <property type="match status" value="1"/>
</dbReference>
<dbReference type="PANTHER" id="PTHR36306">
    <property type="entry name" value="ALPHA-AMYLASE-RELATED-RELATED"/>
    <property type="match status" value="1"/>
</dbReference>
<evidence type="ECO:0000313" key="5">
    <source>
        <dbReference type="EMBL" id="OGZ20397.1"/>
    </source>
</evidence>
<gene>
    <name evidence="5" type="ORF">A2626_02005</name>
</gene>
<reference evidence="5 6" key="1">
    <citation type="journal article" date="2016" name="Nat. Commun.">
        <title>Thousands of microbial genomes shed light on interconnected biogeochemical processes in an aquifer system.</title>
        <authorList>
            <person name="Anantharaman K."/>
            <person name="Brown C.T."/>
            <person name="Hug L.A."/>
            <person name="Sharon I."/>
            <person name="Castelle C.J."/>
            <person name="Probst A.J."/>
            <person name="Thomas B.C."/>
            <person name="Singh A."/>
            <person name="Wilkins M.J."/>
            <person name="Karaoz U."/>
            <person name="Brodie E.L."/>
            <person name="Williams K.H."/>
            <person name="Hubbard S.S."/>
            <person name="Banfield J.F."/>
        </authorList>
    </citation>
    <scope>NUCLEOTIDE SEQUENCE [LARGE SCALE GENOMIC DNA]</scope>
</reference>
<dbReference type="InterPro" id="IPR004300">
    <property type="entry name" value="Glyco_hydro_57_N"/>
</dbReference>
<protein>
    <recommendedName>
        <fullName evidence="4">UVR domain-containing protein</fullName>
    </recommendedName>
</protein>
<comment type="caution">
    <text evidence="5">The sequence shown here is derived from an EMBL/GenBank/DDBJ whole genome shotgun (WGS) entry which is preliminary data.</text>
</comment>
<dbReference type="AlphaFoldDB" id="A0A1G2E3G6"/>
<name>A0A1G2E3G6_9BACT</name>
<keyword evidence="2" id="KW-0119">Carbohydrate metabolism</keyword>
<sequence>MYWANFLHIYQPPTQKPYWIKRVSEESYWKIFRLFLENPRAKITMNISGILFELFEKNGQNDIIEMIKKLFDQGRLEVTGSAKYHPLLPFLPKQEIIRQIKLNEETLCHYLGKNFRPNGFFPPEMGFFPELSPILEELGYKWIIVDELSFPKQAAKQQYNRIYQASNAKDFSIFFRERKMSWVILSGQIGTGKLLLQSLGDRLKKNEYLITAMDGETFGHHRPGLEMLLFEIYNSNKIKNVKISELLDLFPQREEIEPQASTWALMEKDLEKKKPFARWQDDDNEIHKAQWELTKLAIDSVEKYESNSPEYQKARRSLDKALHSDQYWWASARPWWSIEMIELGAKELYESIISCPEMPEEIKEKAKKLYHKIVFTAFDWQRAGIIEKLSRSEDEEIRQRTDESLPRLPKKEVEKMVNRLKKEMKLVANRQEYERAAQVRDRIKELKKYSSEEKLEPSSEGNKEFNLNK</sequence>
<dbReference type="Proteomes" id="UP000177360">
    <property type="component" value="Unassembled WGS sequence"/>
</dbReference>
<evidence type="ECO:0000259" key="4">
    <source>
        <dbReference type="PROSITE" id="PS50151"/>
    </source>
</evidence>